<keyword evidence="2" id="KW-1185">Reference proteome</keyword>
<dbReference type="EMBL" id="JACEIK010000243">
    <property type="protein sequence ID" value="MCD7453210.1"/>
    <property type="molecule type" value="Genomic_DNA"/>
</dbReference>
<evidence type="ECO:0000313" key="2">
    <source>
        <dbReference type="Proteomes" id="UP000823775"/>
    </source>
</evidence>
<comment type="caution">
    <text evidence="1">The sequence shown here is derived from an EMBL/GenBank/DDBJ whole genome shotgun (WGS) entry which is preliminary data.</text>
</comment>
<protein>
    <submittedName>
        <fullName evidence="1">Uncharacterized protein</fullName>
    </submittedName>
</protein>
<name>A0ABS8S279_DATST</name>
<organism evidence="1 2">
    <name type="scientific">Datura stramonium</name>
    <name type="common">Jimsonweed</name>
    <name type="synonym">Common thornapple</name>
    <dbReference type="NCBI Taxonomy" id="4076"/>
    <lineage>
        <taxon>Eukaryota</taxon>
        <taxon>Viridiplantae</taxon>
        <taxon>Streptophyta</taxon>
        <taxon>Embryophyta</taxon>
        <taxon>Tracheophyta</taxon>
        <taxon>Spermatophyta</taxon>
        <taxon>Magnoliopsida</taxon>
        <taxon>eudicotyledons</taxon>
        <taxon>Gunneridae</taxon>
        <taxon>Pentapetalae</taxon>
        <taxon>asterids</taxon>
        <taxon>lamiids</taxon>
        <taxon>Solanales</taxon>
        <taxon>Solanaceae</taxon>
        <taxon>Solanoideae</taxon>
        <taxon>Datureae</taxon>
        <taxon>Datura</taxon>
    </lineage>
</organism>
<evidence type="ECO:0000313" key="1">
    <source>
        <dbReference type="EMBL" id="MCD7453210.1"/>
    </source>
</evidence>
<dbReference type="Proteomes" id="UP000823775">
    <property type="component" value="Unassembled WGS sequence"/>
</dbReference>
<proteinExistence type="predicted"/>
<reference evidence="1 2" key="1">
    <citation type="journal article" date="2021" name="BMC Genomics">
        <title>Datura genome reveals duplications of psychoactive alkaloid biosynthetic genes and high mutation rate following tissue culture.</title>
        <authorList>
            <person name="Rajewski A."/>
            <person name="Carter-House D."/>
            <person name="Stajich J."/>
            <person name="Litt A."/>
        </authorList>
    </citation>
    <scope>NUCLEOTIDE SEQUENCE [LARGE SCALE GENOMIC DNA]</scope>
    <source>
        <strain evidence="1">AR-01</strain>
    </source>
</reference>
<gene>
    <name evidence="1" type="ORF">HAX54_020084</name>
</gene>
<accession>A0ABS8S279</accession>
<sequence>MVVSSNTNFGTLVVSNGVVIMGTPGNILISYDTGGQPINMRIGGSEAGVILGQQDFLSDAPFFSIQTIRFFLWVIGVIPPNDSAQPLNYGGGIDELQRCLKFVVHFSHGGVKIQCSKVSPVTHLLSD</sequence>